<dbReference type="InterPro" id="IPR036206">
    <property type="entry name" value="ThiamineP_synth_sf"/>
</dbReference>
<organism evidence="2 3">
    <name type="scientific">Sphingomonas cynarae</name>
    <dbReference type="NCBI Taxonomy" id="930197"/>
    <lineage>
        <taxon>Bacteria</taxon>
        <taxon>Pseudomonadati</taxon>
        <taxon>Pseudomonadota</taxon>
        <taxon>Alphaproteobacteria</taxon>
        <taxon>Sphingomonadales</taxon>
        <taxon>Sphingomonadaceae</taxon>
        <taxon>Sphingomonas</taxon>
    </lineage>
</organism>
<proteinExistence type="predicted"/>
<reference evidence="3" key="1">
    <citation type="journal article" date="2019" name="Int. J. Syst. Evol. Microbiol.">
        <title>The Global Catalogue of Microorganisms (GCM) 10K type strain sequencing project: providing services to taxonomists for standard genome sequencing and annotation.</title>
        <authorList>
            <consortium name="The Broad Institute Genomics Platform"/>
            <consortium name="The Broad Institute Genome Sequencing Center for Infectious Disease"/>
            <person name="Wu L."/>
            <person name="Ma J."/>
        </authorList>
    </citation>
    <scope>NUCLEOTIDE SEQUENCE [LARGE SCALE GENOMIC DNA]</scope>
    <source>
        <strain evidence="3">JCM 17498</strain>
    </source>
</reference>
<dbReference type="CDD" id="cd00564">
    <property type="entry name" value="TMP_TenI"/>
    <property type="match status" value="1"/>
</dbReference>
<dbReference type="EMBL" id="BAABBF010000001">
    <property type="protein sequence ID" value="GAA3694042.1"/>
    <property type="molecule type" value="Genomic_DNA"/>
</dbReference>
<dbReference type="InterPro" id="IPR013785">
    <property type="entry name" value="Aldolase_TIM"/>
</dbReference>
<gene>
    <name evidence="2" type="ORF">GCM10022268_01120</name>
</gene>
<evidence type="ECO:0000313" key="2">
    <source>
        <dbReference type="EMBL" id="GAA3694042.1"/>
    </source>
</evidence>
<protein>
    <recommendedName>
        <fullName evidence="1">Thiamine phosphate synthase/TenI domain-containing protein</fullName>
    </recommendedName>
</protein>
<dbReference type="Pfam" id="PF02581">
    <property type="entry name" value="TMP-TENI"/>
    <property type="match status" value="1"/>
</dbReference>
<name>A0ABP7CSC2_9SPHN</name>
<accession>A0ABP7CSC2</accession>
<dbReference type="SUPFAM" id="SSF51391">
    <property type="entry name" value="Thiamin phosphate synthase"/>
    <property type="match status" value="1"/>
</dbReference>
<dbReference type="Gene3D" id="3.20.20.70">
    <property type="entry name" value="Aldolase class I"/>
    <property type="match status" value="1"/>
</dbReference>
<evidence type="ECO:0000259" key="1">
    <source>
        <dbReference type="Pfam" id="PF02581"/>
    </source>
</evidence>
<feature type="domain" description="Thiamine phosphate synthase/TenI" evidence="1">
    <location>
        <begin position="78"/>
        <end position="155"/>
    </location>
</feature>
<dbReference type="Proteomes" id="UP001500523">
    <property type="component" value="Unassembled WGS sequence"/>
</dbReference>
<keyword evidence="3" id="KW-1185">Reference proteome</keyword>
<comment type="caution">
    <text evidence="2">The sequence shown here is derived from an EMBL/GenBank/DDBJ whole genome shotgun (WGS) entry which is preliminary data.</text>
</comment>
<sequence length="157" mass="17150">MTDERLGDDLWRILRHLPPGSGVVFRHYRLPPADRRAMFARVRRIARARRLVLFAVDPPLPGAAGRHGRVAGATSWPAHDRAEALAGKRAGAALLFVSPLYTTASHPGTPALGPRKARRIAAGLNLPVVALGGMTPRRYRRLRTAGFAGWAAIDAWR</sequence>
<dbReference type="InterPro" id="IPR022998">
    <property type="entry name" value="ThiamineP_synth_TenI"/>
</dbReference>
<evidence type="ECO:0000313" key="3">
    <source>
        <dbReference type="Proteomes" id="UP001500523"/>
    </source>
</evidence>